<keyword evidence="6 9" id="KW-0560">Oxidoreductase</keyword>
<comment type="pathway">
    <text evidence="1 9">Cofactor biosynthesis; (R)-pantothenate biosynthesis; (R)-pantoate from 3-methyl-2-oxobutanoate: step 2/2.</text>
</comment>
<dbReference type="Proteomes" id="UP000236725">
    <property type="component" value="Unassembled WGS sequence"/>
</dbReference>
<dbReference type="InterPro" id="IPR051402">
    <property type="entry name" value="KPR-Related"/>
</dbReference>
<name>A0A8G2BTW6_9BACT</name>
<dbReference type="NCBIfam" id="TIGR00745">
    <property type="entry name" value="apbA_panE"/>
    <property type="match status" value="1"/>
</dbReference>
<dbReference type="EMBL" id="FNVS01000001">
    <property type="protein sequence ID" value="SEF45588.1"/>
    <property type="molecule type" value="Genomic_DNA"/>
</dbReference>
<dbReference type="Gene3D" id="1.10.1040.10">
    <property type="entry name" value="N-(1-d-carboxylethyl)-l-norvaline Dehydrogenase, domain 2"/>
    <property type="match status" value="1"/>
</dbReference>
<dbReference type="InterPro" id="IPR013752">
    <property type="entry name" value="KPA_reductase"/>
</dbReference>
<keyword evidence="5 9" id="KW-0521">NADP</keyword>
<keyword evidence="9" id="KW-0566">Pantothenate biosynthesis</keyword>
<dbReference type="InterPro" id="IPR013332">
    <property type="entry name" value="KPR_N"/>
</dbReference>
<comment type="caution">
    <text evidence="12">The sequence shown here is derived from an EMBL/GenBank/DDBJ whole genome shotgun (WGS) entry which is preliminary data.</text>
</comment>
<evidence type="ECO:0000313" key="13">
    <source>
        <dbReference type="Proteomes" id="UP000236725"/>
    </source>
</evidence>
<evidence type="ECO:0000256" key="8">
    <source>
        <dbReference type="ARBA" id="ARBA00048793"/>
    </source>
</evidence>
<comment type="function">
    <text evidence="9">Catalyzes the NADPH-dependent reduction of ketopantoate into pantoic acid.</text>
</comment>
<comment type="similarity">
    <text evidence="2 9">Belongs to the ketopantoate reductase family.</text>
</comment>
<evidence type="ECO:0000256" key="9">
    <source>
        <dbReference type="RuleBase" id="RU362068"/>
    </source>
</evidence>
<dbReference type="AlphaFoldDB" id="A0A8G2BTW6"/>
<dbReference type="InterPro" id="IPR008927">
    <property type="entry name" value="6-PGluconate_DH-like_C_sf"/>
</dbReference>
<evidence type="ECO:0000259" key="11">
    <source>
        <dbReference type="Pfam" id="PF08546"/>
    </source>
</evidence>
<evidence type="ECO:0000313" key="12">
    <source>
        <dbReference type="EMBL" id="SEF45588.1"/>
    </source>
</evidence>
<protein>
    <recommendedName>
        <fullName evidence="4 9">2-dehydropantoate 2-reductase</fullName>
        <ecNumber evidence="3 9">1.1.1.169</ecNumber>
    </recommendedName>
    <alternativeName>
        <fullName evidence="7 9">Ketopantoate reductase</fullName>
    </alternativeName>
</protein>
<comment type="catalytic activity">
    <reaction evidence="8 9">
        <text>(R)-pantoate + NADP(+) = 2-dehydropantoate + NADPH + H(+)</text>
        <dbReference type="Rhea" id="RHEA:16233"/>
        <dbReference type="ChEBI" id="CHEBI:11561"/>
        <dbReference type="ChEBI" id="CHEBI:15378"/>
        <dbReference type="ChEBI" id="CHEBI:15980"/>
        <dbReference type="ChEBI" id="CHEBI:57783"/>
        <dbReference type="ChEBI" id="CHEBI:58349"/>
        <dbReference type="EC" id="1.1.1.169"/>
    </reaction>
</comment>
<dbReference type="PANTHER" id="PTHR21708:SF26">
    <property type="entry name" value="2-DEHYDROPANTOATE 2-REDUCTASE"/>
    <property type="match status" value="1"/>
</dbReference>
<evidence type="ECO:0000256" key="7">
    <source>
        <dbReference type="ARBA" id="ARBA00032024"/>
    </source>
</evidence>
<feature type="domain" description="Ketopantoate reductase N-terminal" evidence="10">
    <location>
        <begin position="6"/>
        <end position="159"/>
    </location>
</feature>
<dbReference type="InterPro" id="IPR036291">
    <property type="entry name" value="NAD(P)-bd_dom_sf"/>
</dbReference>
<dbReference type="InterPro" id="IPR013328">
    <property type="entry name" value="6PGD_dom2"/>
</dbReference>
<dbReference type="EC" id="1.1.1.169" evidence="3 9"/>
<proteinExistence type="inferred from homology"/>
<dbReference type="Pfam" id="PF08546">
    <property type="entry name" value="ApbA_C"/>
    <property type="match status" value="1"/>
</dbReference>
<organism evidence="12 13">
    <name type="scientific">Parabacteroides chinchillae</name>
    <dbReference type="NCBI Taxonomy" id="871327"/>
    <lineage>
        <taxon>Bacteria</taxon>
        <taxon>Pseudomonadati</taxon>
        <taxon>Bacteroidota</taxon>
        <taxon>Bacteroidia</taxon>
        <taxon>Bacteroidales</taxon>
        <taxon>Tannerellaceae</taxon>
        <taxon>Parabacteroides</taxon>
    </lineage>
</organism>
<evidence type="ECO:0000256" key="1">
    <source>
        <dbReference type="ARBA" id="ARBA00004994"/>
    </source>
</evidence>
<accession>A0A8G2BTW6</accession>
<evidence type="ECO:0000256" key="6">
    <source>
        <dbReference type="ARBA" id="ARBA00023002"/>
    </source>
</evidence>
<evidence type="ECO:0000256" key="5">
    <source>
        <dbReference type="ARBA" id="ARBA00022857"/>
    </source>
</evidence>
<dbReference type="Gene3D" id="3.40.50.720">
    <property type="entry name" value="NAD(P)-binding Rossmann-like Domain"/>
    <property type="match status" value="1"/>
</dbReference>
<feature type="domain" description="Ketopantoate reductase C-terminal" evidence="11">
    <location>
        <begin position="185"/>
        <end position="301"/>
    </location>
</feature>
<dbReference type="SUPFAM" id="SSF48179">
    <property type="entry name" value="6-phosphogluconate dehydrogenase C-terminal domain-like"/>
    <property type="match status" value="1"/>
</dbReference>
<dbReference type="UniPathway" id="UPA00028">
    <property type="reaction ID" value="UER00004"/>
</dbReference>
<reference evidence="12 13" key="1">
    <citation type="submission" date="2016-10" db="EMBL/GenBank/DDBJ databases">
        <authorList>
            <person name="Varghese N."/>
            <person name="Submissions S."/>
        </authorList>
    </citation>
    <scope>NUCLEOTIDE SEQUENCE [LARGE SCALE GENOMIC DNA]</scope>
    <source>
        <strain evidence="12 13">DSM 29073</strain>
    </source>
</reference>
<evidence type="ECO:0000256" key="4">
    <source>
        <dbReference type="ARBA" id="ARBA00019465"/>
    </source>
</evidence>
<dbReference type="GO" id="GO:0005737">
    <property type="term" value="C:cytoplasm"/>
    <property type="evidence" value="ECO:0007669"/>
    <property type="project" value="TreeGrafter"/>
</dbReference>
<dbReference type="RefSeq" id="WP_103982215.1">
    <property type="nucleotide sequence ID" value="NZ_FNVS01000001.1"/>
</dbReference>
<evidence type="ECO:0000256" key="3">
    <source>
        <dbReference type="ARBA" id="ARBA00013014"/>
    </source>
</evidence>
<evidence type="ECO:0000259" key="10">
    <source>
        <dbReference type="Pfam" id="PF02558"/>
    </source>
</evidence>
<sequence length="311" mass="34658">MSKLRIAFSGIGAVGGYYGGMLATRYKDKEIADFFFISRGENLRAIKEHGLHIKTGIRTLVAVPTLATDNPAEIGPVDYIFCCTKSYDLKENIEQLKPLLGPETVIIPLLNGVNITEQIQELLPGQSVWKGCTYIGARLIKPGYIDKFSGKEKIFFGSKDGDKAKQEALLQLLTYSRINAYNPDDIDLRLWKKFLMISTAATITTFFNQNIRDVIEQHYDMFIALGNELKSVAEAKGIHLPADIVYASIEAQKMMPAGATTSMHADFLAGKPTELETLTGYVVHTADKLGIDVPTYRFMYNGIIKMPYPWV</sequence>
<evidence type="ECO:0000256" key="2">
    <source>
        <dbReference type="ARBA" id="ARBA00007870"/>
    </source>
</evidence>
<dbReference type="GO" id="GO:0015940">
    <property type="term" value="P:pantothenate biosynthetic process"/>
    <property type="evidence" value="ECO:0007669"/>
    <property type="project" value="UniProtKB-UniPathway"/>
</dbReference>
<gene>
    <name evidence="12" type="ORF">SAMN05444001_101264</name>
</gene>
<dbReference type="Pfam" id="PF02558">
    <property type="entry name" value="ApbA"/>
    <property type="match status" value="1"/>
</dbReference>
<dbReference type="SUPFAM" id="SSF51735">
    <property type="entry name" value="NAD(P)-binding Rossmann-fold domains"/>
    <property type="match status" value="1"/>
</dbReference>
<keyword evidence="13" id="KW-1185">Reference proteome</keyword>
<dbReference type="PANTHER" id="PTHR21708">
    <property type="entry name" value="PROBABLE 2-DEHYDROPANTOATE 2-REDUCTASE"/>
    <property type="match status" value="1"/>
</dbReference>
<dbReference type="InterPro" id="IPR003710">
    <property type="entry name" value="ApbA"/>
</dbReference>
<dbReference type="GO" id="GO:0008677">
    <property type="term" value="F:2-dehydropantoate 2-reductase activity"/>
    <property type="evidence" value="ECO:0007669"/>
    <property type="project" value="UniProtKB-EC"/>
</dbReference>